<sequence length="165" mass="18603">MLYKTNKNLDKYVLLTKNSLSLHQDRLYSARWRQSCICAIFADRTAVVGGQCSESIKKQAMKTDIATFRDEVYSVVEAIPMGKVVTYGDIALLVGRPHHARLVGRIMGEAPAIRRLPCHRVVNSRGCTVPNWHEQRGMLEAEGVSFKIDGCVDMRACRWNFMAEG</sequence>
<dbReference type="AlphaFoldDB" id="E6K7M2"/>
<accession>E6K7M2</accession>
<dbReference type="CDD" id="cd06445">
    <property type="entry name" value="ATase"/>
    <property type="match status" value="1"/>
</dbReference>
<dbReference type="GO" id="GO:0032259">
    <property type="term" value="P:methylation"/>
    <property type="evidence" value="ECO:0007669"/>
    <property type="project" value="UniProtKB-KW"/>
</dbReference>
<evidence type="ECO:0000256" key="6">
    <source>
        <dbReference type="ARBA" id="ARBA00049348"/>
    </source>
</evidence>
<evidence type="ECO:0000256" key="3">
    <source>
        <dbReference type="ARBA" id="ARBA00022679"/>
    </source>
</evidence>
<keyword evidence="3 8" id="KW-0808">Transferase</keyword>
<dbReference type="EC" id="2.1.1.63" evidence="8"/>
<evidence type="ECO:0000256" key="4">
    <source>
        <dbReference type="ARBA" id="ARBA00022763"/>
    </source>
</evidence>
<organism evidence="8 9">
    <name type="scientific">Segatella buccae ATCC 33574</name>
    <dbReference type="NCBI Taxonomy" id="873513"/>
    <lineage>
        <taxon>Bacteria</taxon>
        <taxon>Pseudomonadati</taxon>
        <taxon>Bacteroidota</taxon>
        <taxon>Bacteroidia</taxon>
        <taxon>Bacteroidales</taxon>
        <taxon>Prevotellaceae</taxon>
        <taxon>Segatella</taxon>
    </lineage>
</organism>
<evidence type="ECO:0000313" key="9">
    <source>
        <dbReference type="Proteomes" id="UP000003112"/>
    </source>
</evidence>
<dbReference type="InterPro" id="IPR052520">
    <property type="entry name" value="ATL_DNA_repair"/>
</dbReference>
<feature type="domain" description="Methylated-DNA-[protein]-cysteine S-methyltransferase DNA binding" evidence="7">
    <location>
        <begin position="68"/>
        <end position="144"/>
    </location>
</feature>
<dbReference type="eggNOG" id="COG3695">
    <property type="taxonomic scope" value="Bacteria"/>
</dbReference>
<name>E6K7M2_9BACT</name>
<gene>
    <name evidence="8" type="primary">ogt</name>
    <name evidence="8" type="ORF">HMPREF6485_1868</name>
</gene>
<keyword evidence="4" id="KW-0227">DNA damage</keyword>
<evidence type="ECO:0000259" key="7">
    <source>
        <dbReference type="Pfam" id="PF01035"/>
    </source>
</evidence>
<dbReference type="STRING" id="873513.HMPREF6485_1868"/>
<dbReference type="Gene3D" id="1.10.10.10">
    <property type="entry name" value="Winged helix-like DNA-binding domain superfamily/Winged helix DNA-binding domain"/>
    <property type="match status" value="1"/>
</dbReference>
<dbReference type="InterPro" id="IPR014048">
    <property type="entry name" value="MethylDNA_cys_MeTrfase_DNA-bd"/>
</dbReference>
<dbReference type="PANTHER" id="PTHR42942:SF1">
    <property type="entry name" value="ALKYLTRANSFERASE-LIKE PROTEIN 1"/>
    <property type="match status" value="1"/>
</dbReference>
<dbReference type="GO" id="GO:0003908">
    <property type="term" value="F:methylated-DNA-[protein]-cysteine S-methyltransferase activity"/>
    <property type="evidence" value="ECO:0007669"/>
    <property type="project" value="UniProtKB-EC"/>
</dbReference>
<evidence type="ECO:0000256" key="2">
    <source>
        <dbReference type="ARBA" id="ARBA00022603"/>
    </source>
</evidence>
<evidence type="ECO:0000313" key="8">
    <source>
        <dbReference type="EMBL" id="EFU30589.1"/>
    </source>
</evidence>
<proteinExistence type="predicted"/>
<protein>
    <submittedName>
        <fullName evidence="8">6-O-methylguanine DNA methyltransferase, DNA binding domain protein</fullName>
        <ecNumber evidence="8">2.1.1.63</ecNumber>
    </submittedName>
</protein>
<dbReference type="HOGENOM" id="CLU_000445_52_5_10"/>
<dbReference type="PROSITE" id="PS00374">
    <property type="entry name" value="MGMT"/>
    <property type="match status" value="1"/>
</dbReference>
<dbReference type="Pfam" id="PF01035">
    <property type="entry name" value="DNA_binding_1"/>
    <property type="match status" value="1"/>
</dbReference>
<dbReference type="Proteomes" id="UP000003112">
    <property type="component" value="Unassembled WGS sequence"/>
</dbReference>
<dbReference type="GO" id="GO:0006281">
    <property type="term" value="P:DNA repair"/>
    <property type="evidence" value="ECO:0007669"/>
    <property type="project" value="UniProtKB-KW"/>
</dbReference>
<evidence type="ECO:0000256" key="1">
    <source>
        <dbReference type="ARBA" id="ARBA00001286"/>
    </source>
</evidence>
<dbReference type="NCBIfam" id="TIGR00589">
    <property type="entry name" value="ogt"/>
    <property type="match status" value="1"/>
</dbReference>
<dbReference type="PANTHER" id="PTHR42942">
    <property type="entry name" value="6-O-METHYLGUANINE DNA METHYLTRANSFERASE"/>
    <property type="match status" value="1"/>
</dbReference>
<keyword evidence="9" id="KW-1185">Reference proteome</keyword>
<evidence type="ECO:0000256" key="5">
    <source>
        <dbReference type="ARBA" id="ARBA00023204"/>
    </source>
</evidence>
<keyword evidence="2 8" id="KW-0489">Methyltransferase</keyword>
<dbReference type="EMBL" id="AEPD01000028">
    <property type="protein sequence ID" value="EFU30589.1"/>
    <property type="molecule type" value="Genomic_DNA"/>
</dbReference>
<keyword evidence="5" id="KW-0234">DNA repair</keyword>
<comment type="catalytic activity">
    <reaction evidence="6">
        <text>a 6-O-methyl-2'-deoxyguanosine in DNA + L-cysteinyl-[protein] = S-methyl-L-cysteinyl-[protein] + a 2'-deoxyguanosine in DNA</text>
        <dbReference type="Rhea" id="RHEA:24000"/>
        <dbReference type="Rhea" id="RHEA-COMP:10131"/>
        <dbReference type="Rhea" id="RHEA-COMP:10132"/>
        <dbReference type="Rhea" id="RHEA-COMP:11367"/>
        <dbReference type="Rhea" id="RHEA-COMP:11368"/>
        <dbReference type="ChEBI" id="CHEBI:29950"/>
        <dbReference type="ChEBI" id="CHEBI:82612"/>
        <dbReference type="ChEBI" id="CHEBI:85445"/>
        <dbReference type="ChEBI" id="CHEBI:85448"/>
        <dbReference type="EC" id="2.1.1.63"/>
    </reaction>
</comment>
<comment type="caution">
    <text evidence="8">The sequence shown here is derived from an EMBL/GenBank/DDBJ whole genome shotgun (WGS) entry which is preliminary data.</text>
</comment>
<dbReference type="InterPro" id="IPR036388">
    <property type="entry name" value="WH-like_DNA-bd_sf"/>
</dbReference>
<reference evidence="8 9" key="1">
    <citation type="submission" date="2010-10" db="EMBL/GenBank/DDBJ databases">
        <authorList>
            <person name="Muzny D."/>
            <person name="Qin X."/>
            <person name="Deng J."/>
            <person name="Jiang H."/>
            <person name="Liu Y."/>
            <person name="Qu J."/>
            <person name="Song X.-Z."/>
            <person name="Zhang L."/>
            <person name="Thornton R."/>
            <person name="Coyle M."/>
            <person name="Francisco L."/>
            <person name="Jackson L."/>
            <person name="Javaid M."/>
            <person name="Korchina V."/>
            <person name="Kovar C."/>
            <person name="Mata R."/>
            <person name="Mathew T."/>
            <person name="Ngo R."/>
            <person name="Nguyen L."/>
            <person name="Nguyen N."/>
            <person name="Okwuonu G."/>
            <person name="Ongeri F."/>
            <person name="Pham C."/>
            <person name="Simmons D."/>
            <person name="Wilczek-Boney K."/>
            <person name="Hale W."/>
            <person name="Jakkamsetti A."/>
            <person name="Pham P."/>
            <person name="Ruth R."/>
            <person name="San Lucas F."/>
            <person name="Warren J."/>
            <person name="Zhang J."/>
            <person name="Zhao Z."/>
            <person name="Zhou C."/>
            <person name="Zhu D."/>
            <person name="Lee S."/>
            <person name="Bess C."/>
            <person name="Blankenburg K."/>
            <person name="Forbes L."/>
            <person name="Fu Q."/>
            <person name="Gubbala S."/>
            <person name="Hirani K."/>
            <person name="Jayaseelan J.C."/>
            <person name="Lara F."/>
            <person name="Munidasa M."/>
            <person name="Palculict T."/>
            <person name="Patil S."/>
            <person name="Pu L.-L."/>
            <person name="Saada N."/>
            <person name="Tang L."/>
            <person name="Weissenberger G."/>
            <person name="Zhu Y."/>
            <person name="Hemphill L."/>
            <person name="Shang Y."/>
            <person name="Youmans B."/>
            <person name="Ayvaz T."/>
            <person name="Ross M."/>
            <person name="Santibanez J."/>
            <person name="Aqrawi P."/>
            <person name="Gross S."/>
            <person name="Joshi V."/>
            <person name="Fowler G."/>
            <person name="Nazareth L."/>
            <person name="Reid J."/>
            <person name="Worley K."/>
            <person name="Petrosino J."/>
            <person name="Highlander S."/>
            <person name="Gibbs R."/>
        </authorList>
    </citation>
    <scope>NUCLEOTIDE SEQUENCE [LARGE SCALE GENOMIC DNA]</scope>
    <source>
        <strain evidence="8 9">ATCC 33574</strain>
    </source>
</reference>
<dbReference type="InterPro" id="IPR036217">
    <property type="entry name" value="MethylDNA_cys_MeTrfase_DNAb"/>
</dbReference>
<comment type="catalytic activity">
    <reaction evidence="1">
        <text>a 4-O-methyl-thymidine in DNA + L-cysteinyl-[protein] = a thymidine in DNA + S-methyl-L-cysteinyl-[protein]</text>
        <dbReference type="Rhea" id="RHEA:53428"/>
        <dbReference type="Rhea" id="RHEA-COMP:10131"/>
        <dbReference type="Rhea" id="RHEA-COMP:10132"/>
        <dbReference type="Rhea" id="RHEA-COMP:13555"/>
        <dbReference type="Rhea" id="RHEA-COMP:13556"/>
        <dbReference type="ChEBI" id="CHEBI:29950"/>
        <dbReference type="ChEBI" id="CHEBI:82612"/>
        <dbReference type="ChEBI" id="CHEBI:137386"/>
        <dbReference type="ChEBI" id="CHEBI:137387"/>
        <dbReference type="EC" id="2.1.1.63"/>
    </reaction>
</comment>
<dbReference type="SUPFAM" id="SSF46767">
    <property type="entry name" value="Methylated DNA-protein cysteine methyltransferase, C-terminal domain"/>
    <property type="match status" value="1"/>
</dbReference>
<dbReference type="InterPro" id="IPR001497">
    <property type="entry name" value="MethylDNA_cys_MeTrfase_AS"/>
</dbReference>